<dbReference type="GO" id="GO:0006897">
    <property type="term" value="P:endocytosis"/>
    <property type="evidence" value="ECO:0007669"/>
    <property type="project" value="UniProtKB-KW"/>
</dbReference>
<keyword evidence="5" id="KW-0344">Guanine-nucleotide releasing factor</keyword>
<dbReference type="PROSITE" id="PS51205">
    <property type="entry name" value="VPS9"/>
    <property type="match status" value="1"/>
</dbReference>
<evidence type="ECO:0000259" key="11">
    <source>
        <dbReference type="PROSITE" id="PS51205"/>
    </source>
</evidence>
<dbReference type="PANTHER" id="PTHR23101:SF25">
    <property type="entry name" value="GTPASE-ACTIVATING PROTEIN AND VPS9 DOMAIN-CONTAINING PROTEIN 1"/>
    <property type="match status" value="1"/>
</dbReference>
<dbReference type="OMA" id="ENHEIML"/>
<dbReference type="Pfam" id="PF00616">
    <property type="entry name" value="RasGAP"/>
    <property type="match status" value="1"/>
</dbReference>
<dbReference type="GO" id="GO:0031267">
    <property type="term" value="F:small GTPase binding"/>
    <property type="evidence" value="ECO:0007669"/>
    <property type="project" value="TreeGrafter"/>
</dbReference>
<evidence type="ECO:0000256" key="2">
    <source>
        <dbReference type="ARBA" id="ARBA00008489"/>
    </source>
</evidence>
<keyword evidence="4" id="KW-0254">Endocytosis</keyword>
<dbReference type="InterPro" id="IPR001936">
    <property type="entry name" value="RasGAP_dom"/>
</dbReference>
<gene>
    <name evidence="12" type="primary">CSON005629</name>
</gene>
<dbReference type="Gene3D" id="1.10.506.10">
    <property type="entry name" value="GTPase Activation - p120gap, domain 1"/>
    <property type="match status" value="1"/>
</dbReference>
<dbReference type="Gene3D" id="1.20.1050.80">
    <property type="entry name" value="VPS9 domain"/>
    <property type="match status" value="1"/>
</dbReference>
<evidence type="ECO:0000256" key="3">
    <source>
        <dbReference type="ARBA" id="ARBA00022468"/>
    </source>
</evidence>
<dbReference type="VEuPathDB" id="VectorBase:CSON005629"/>
<feature type="region of interest" description="Disordered" evidence="9">
    <location>
        <begin position="739"/>
        <end position="815"/>
    </location>
</feature>
<feature type="compositionally biased region" description="Polar residues" evidence="9">
    <location>
        <begin position="586"/>
        <end position="597"/>
    </location>
</feature>
<dbReference type="GO" id="GO:0005096">
    <property type="term" value="F:GTPase activator activity"/>
    <property type="evidence" value="ECO:0007669"/>
    <property type="project" value="UniProtKB-KW"/>
</dbReference>
<feature type="domain" description="VPS9" evidence="11">
    <location>
        <begin position="1272"/>
        <end position="1408"/>
    </location>
</feature>
<dbReference type="InterPro" id="IPR003123">
    <property type="entry name" value="VPS9"/>
</dbReference>
<evidence type="ECO:0000259" key="10">
    <source>
        <dbReference type="PROSITE" id="PS50018"/>
    </source>
</evidence>
<evidence type="ECO:0000313" key="12">
    <source>
        <dbReference type="EMBL" id="SSX17920.1"/>
    </source>
</evidence>
<dbReference type="PANTHER" id="PTHR23101">
    <property type="entry name" value="RAB GDP/GTP EXCHANGE FACTOR"/>
    <property type="match status" value="1"/>
</dbReference>
<comment type="similarity">
    <text evidence="2">Belongs to the GAPVD1 family.</text>
</comment>
<dbReference type="GO" id="GO:0005085">
    <property type="term" value="F:guanyl-nucleotide exchange factor activity"/>
    <property type="evidence" value="ECO:0007669"/>
    <property type="project" value="UniProtKB-KW"/>
</dbReference>
<comment type="function">
    <text evidence="7">Acts both as a GTPase-activating protein (GAP) and a guanine nucleotide exchange factor (GEF), and participates in endocytosis.</text>
</comment>
<dbReference type="Pfam" id="PF02204">
    <property type="entry name" value="VPS9"/>
    <property type="match status" value="1"/>
</dbReference>
<dbReference type="SMART" id="SM00167">
    <property type="entry name" value="VPS9"/>
    <property type="match status" value="1"/>
</dbReference>
<keyword evidence="3" id="KW-0343">GTPase activation</keyword>
<dbReference type="PROSITE" id="PS50018">
    <property type="entry name" value="RAS_GTPASE_ACTIV_2"/>
    <property type="match status" value="1"/>
</dbReference>
<comment type="subcellular location">
    <subcellularLocation>
        <location evidence="1">Membrane</location>
        <topology evidence="1">Peripheral membrane protein</topology>
    </subcellularLocation>
</comment>
<evidence type="ECO:0000256" key="8">
    <source>
        <dbReference type="ARBA" id="ARBA00068997"/>
    </source>
</evidence>
<feature type="region of interest" description="Disordered" evidence="9">
    <location>
        <begin position="1017"/>
        <end position="1055"/>
    </location>
</feature>
<proteinExistence type="inferred from homology"/>
<dbReference type="GO" id="GO:0016020">
    <property type="term" value="C:membrane"/>
    <property type="evidence" value="ECO:0007669"/>
    <property type="project" value="UniProtKB-SubCell"/>
</dbReference>
<evidence type="ECO:0000256" key="4">
    <source>
        <dbReference type="ARBA" id="ARBA00022583"/>
    </source>
</evidence>
<dbReference type="GO" id="GO:0051049">
    <property type="term" value="P:regulation of transport"/>
    <property type="evidence" value="ECO:0007669"/>
    <property type="project" value="UniProtKB-ARBA"/>
</dbReference>
<dbReference type="InterPro" id="IPR037191">
    <property type="entry name" value="VPS9_dom_sf"/>
</dbReference>
<dbReference type="SUPFAM" id="SSF109993">
    <property type="entry name" value="VPS9 domain"/>
    <property type="match status" value="1"/>
</dbReference>
<accession>A0A336LJ81</accession>
<name>A0A336LJ81_CULSO</name>
<evidence type="ECO:0000256" key="6">
    <source>
        <dbReference type="ARBA" id="ARBA00023136"/>
    </source>
</evidence>
<dbReference type="SUPFAM" id="SSF48350">
    <property type="entry name" value="GTPase activation domain, GAP"/>
    <property type="match status" value="1"/>
</dbReference>
<feature type="compositionally biased region" description="Polar residues" evidence="9">
    <location>
        <begin position="774"/>
        <end position="783"/>
    </location>
</feature>
<organism evidence="12">
    <name type="scientific">Culicoides sonorensis</name>
    <name type="common">Biting midge</name>
    <dbReference type="NCBI Taxonomy" id="179676"/>
    <lineage>
        <taxon>Eukaryota</taxon>
        <taxon>Metazoa</taxon>
        <taxon>Ecdysozoa</taxon>
        <taxon>Arthropoda</taxon>
        <taxon>Hexapoda</taxon>
        <taxon>Insecta</taxon>
        <taxon>Pterygota</taxon>
        <taxon>Neoptera</taxon>
        <taxon>Endopterygota</taxon>
        <taxon>Diptera</taxon>
        <taxon>Nematocera</taxon>
        <taxon>Chironomoidea</taxon>
        <taxon>Ceratopogonidae</taxon>
        <taxon>Ceratopogoninae</taxon>
        <taxon>Culicoides</taxon>
        <taxon>Monoculicoides</taxon>
    </lineage>
</organism>
<dbReference type="FunFam" id="1.20.1050.80:FF:000001">
    <property type="entry name" value="GTPase-activating protein and VPS9 domain-containing protein 1 isoform X1"/>
    <property type="match status" value="1"/>
</dbReference>
<dbReference type="InterPro" id="IPR008936">
    <property type="entry name" value="Rho_GTPase_activation_prot"/>
</dbReference>
<sequence length="1408" mass="160239">MESYDIFELAQLLRQNQLFLNSERKNYGLSKQLLLENSANVYKLAWIQSQERQNLTDLILARPLHPPDSCSFRASQLQASKFFDVFKLSSIKYQHVCELMKLLVFLQKSPYLLAQCMSIADKINQVIPSQNDKIVHIICDSFYGCLLNTKDIEMILSILQQLIQLQIVNHETPRRMLRPSSSSFARLYQRLHSSLSSAKLFLLASLHQPVISVLIEDQKMDVNTSNIDENNAQMNDFVSKKDLSLKLFELTNRFVKSLTENWLLFPSPLSWLIQKLCFSLKQANFKEEETYMILTDMIFTNFIIPAVVSPDLYGIIDTQIDLVAQFNLIQIGQILQMLALHKYQPIETKMKQFYDKFDQNAIPNLVHQLMPQDYGIFHQNLCASLFSAGQTNIHRDKLLISRTELNLLLDFLRTVIENDGTSINSKSKKELVSILEKLPNKIEEISDLKHESKLETVHRSKQGLIVQLAKASKQKSNKSSNDDFEENYSNEENSACSFINGKVARSDTLDEVLVFPVSLETDESFFNLLPEAEVLGMNTTAENDSNVEQKLTEKNIELSRCNVTDPIISNEVDDIISSNREKHTSEAPSNHSVTSSLDLEENDQNDNLSDMVSANVSGRGTPNISGRDTPSSQVTESGNNQIPQQMVKIINKNRSDIEDKFCKFEIKKLLEGDETVSIISDTWSTDAVLASDSETIDANDRNFATPLIPNNIIMPGDYILNNNLVSHFRVANFEETQSESNWSTDVLGSDSEKPNEIDVEDGANKPSDLPSPDSLYNENQQSIKEQEAPISYLENSTVKSDNSSEHKNGDIQGNQHCDVGARIKKKEKNGNKDLICLDECELNNIGKSFAIIKSDSNITNPFFNEEIDTTNEFSVQHRRSATVQRNSYYDSRRNGINSKIVTNSELNSQSGNELYDLFNISKPDTINTNTKVSRNARGAIPKSISFDSTADKNEQYSPNKRSGLLNKIKGLASMKVRKNRLYTDQQSGNDKDMVKNVENMVSYFSETTDEILGKYRRKVSTSSEPTSSDSAGSNSSSSIKSKSSKSDLKASSQSEIEPDLENIKRKIKMVLCRSSVPSTDFKSNCRISESPIHTYLKIQMAEATDISNLQDITYTFEALRLLNTTNLLTQHKLYQHLQSELITGQRYIQYLTKCRQNLLLSMEMVEKLQAKISNERDLCMKNLILCCVRMFLEKHEQLFQNFYESITKLLVADEKIEIMKEFIQTVLLEIQKDGILRGVLITEELEVKECVEKLIMQKVYKQLMFPNDDVDKSRDLVLSEHIKKLSLIVSPTHNLLKIPQEYLKEAPWTYAQQQLLCITAGKTPKEKIKCVLRSCHCIMSMLAMSNNVPSADDLTPVLIFVIIKSNPPHLLSTIQYVNCYIDDKLEGEENYWWTQFVTAVEFIKSMDY</sequence>
<feature type="domain" description="Ras-GAP" evidence="10">
    <location>
        <begin position="153"/>
        <end position="340"/>
    </location>
</feature>
<evidence type="ECO:0000256" key="1">
    <source>
        <dbReference type="ARBA" id="ARBA00004170"/>
    </source>
</evidence>
<keyword evidence="6" id="KW-0472">Membrane</keyword>
<reference evidence="12" key="1">
    <citation type="submission" date="2018-07" db="EMBL/GenBank/DDBJ databases">
        <authorList>
            <person name="Quirk P.G."/>
            <person name="Krulwich T.A."/>
        </authorList>
    </citation>
    <scope>NUCLEOTIDE SEQUENCE</scope>
</reference>
<evidence type="ECO:0000256" key="5">
    <source>
        <dbReference type="ARBA" id="ARBA00022658"/>
    </source>
</evidence>
<dbReference type="InterPro" id="IPR045046">
    <property type="entry name" value="Vps9-like"/>
</dbReference>
<dbReference type="EMBL" id="UFQT01000021">
    <property type="protein sequence ID" value="SSX17920.1"/>
    <property type="molecule type" value="Genomic_DNA"/>
</dbReference>
<feature type="compositionally biased region" description="Polar residues" evidence="9">
    <location>
        <begin position="605"/>
        <end position="643"/>
    </location>
</feature>
<feature type="compositionally biased region" description="Low complexity" evidence="9">
    <location>
        <begin position="1020"/>
        <end position="1041"/>
    </location>
</feature>
<feature type="region of interest" description="Disordered" evidence="9">
    <location>
        <begin position="580"/>
        <end position="643"/>
    </location>
</feature>
<dbReference type="GO" id="GO:0005829">
    <property type="term" value="C:cytosol"/>
    <property type="evidence" value="ECO:0007669"/>
    <property type="project" value="TreeGrafter"/>
</dbReference>
<dbReference type="GO" id="GO:0030139">
    <property type="term" value="C:endocytic vesicle"/>
    <property type="evidence" value="ECO:0007669"/>
    <property type="project" value="TreeGrafter"/>
</dbReference>
<evidence type="ECO:0000256" key="9">
    <source>
        <dbReference type="SAM" id="MobiDB-lite"/>
    </source>
</evidence>
<protein>
    <recommendedName>
        <fullName evidence="8">Receptor-mediated endocytosis protein 6 homolog</fullName>
    </recommendedName>
</protein>
<evidence type="ECO:0000256" key="7">
    <source>
        <dbReference type="ARBA" id="ARBA00053914"/>
    </source>
</evidence>